<proteinExistence type="predicted"/>
<evidence type="ECO:0000313" key="2">
    <source>
        <dbReference type="EMBL" id="MBE1508130.1"/>
    </source>
</evidence>
<organism evidence="2 3">
    <name type="scientific">Rhizobium viscosum</name>
    <name type="common">Arthrobacter viscosus</name>
    <dbReference type="NCBI Taxonomy" id="1673"/>
    <lineage>
        <taxon>Bacteria</taxon>
        <taxon>Pseudomonadati</taxon>
        <taxon>Pseudomonadota</taxon>
        <taxon>Alphaproteobacteria</taxon>
        <taxon>Hyphomicrobiales</taxon>
        <taxon>Rhizobiaceae</taxon>
        <taxon>Rhizobium/Agrobacterium group</taxon>
        <taxon>Rhizobium</taxon>
    </lineage>
</organism>
<keyword evidence="3" id="KW-1185">Reference proteome</keyword>
<name>A0ABR9IY53_RHIVS</name>
<evidence type="ECO:0000313" key="3">
    <source>
        <dbReference type="Proteomes" id="UP000620262"/>
    </source>
</evidence>
<dbReference type="RefSeq" id="WP_192731780.1">
    <property type="nucleotide sequence ID" value="NZ_BAAAVL010000002.1"/>
</dbReference>
<reference evidence="2 3" key="1">
    <citation type="submission" date="2020-10" db="EMBL/GenBank/DDBJ databases">
        <title>Sequencing the genomes of 1000 actinobacteria strains.</title>
        <authorList>
            <person name="Klenk H.-P."/>
        </authorList>
    </citation>
    <scope>NUCLEOTIDE SEQUENCE [LARGE SCALE GENOMIC DNA]</scope>
    <source>
        <strain evidence="2 3">DSM 7307</strain>
    </source>
</reference>
<sequence>MTDKRYQIFISSTFTDLQEERRAVQDAVISMGDFPVQMESFPATDETQMAFIKPLIEQSDYYVLIIGGRYGTIDDVGLSFTHQEFRYAVEKEVPVLVMIHGKPENIASGKTEQTDAGRKKLKEFIGEAQHKRIRKDWETLGDLKLAVREALDHAKRAKPRTGWVRGDTIASFTALEELNEVRKENEKFKEALGNLAVDIPLPQIPAISDMTVLNLIPLTLKYRSGETREGSSAKIQGSWISFFPLFFSNLVVQTGDWNGEYYWHIEHEKSCVAIGSSIAGELSWADTTNLFTISRGTLDRLIAYYTEAGLMVSTTDGQRAFTEAAQRVARRHHIVDKAASFSVIEGEISVNTIPAYNPDIEKDIPF</sequence>
<gene>
    <name evidence="2" type="ORF">H4W29_005375</name>
</gene>
<dbReference type="EMBL" id="JADBEC010000002">
    <property type="protein sequence ID" value="MBE1508130.1"/>
    <property type="molecule type" value="Genomic_DNA"/>
</dbReference>
<protein>
    <recommendedName>
        <fullName evidence="1">DUF4062 domain-containing protein</fullName>
    </recommendedName>
</protein>
<accession>A0ABR9IY53</accession>
<dbReference type="InterPro" id="IPR025139">
    <property type="entry name" value="DUF4062"/>
</dbReference>
<evidence type="ECO:0000259" key="1">
    <source>
        <dbReference type="Pfam" id="PF13271"/>
    </source>
</evidence>
<dbReference type="Proteomes" id="UP000620262">
    <property type="component" value="Unassembled WGS sequence"/>
</dbReference>
<dbReference type="Pfam" id="PF13271">
    <property type="entry name" value="DUF4062"/>
    <property type="match status" value="1"/>
</dbReference>
<feature type="domain" description="DUF4062" evidence="1">
    <location>
        <begin position="7"/>
        <end position="88"/>
    </location>
</feature>
<comment type="caution">
    <text evidence="2">The sequence shown here is derived from an EMBL/GenBank/DDBJ whole genome shotgun (WGS) entry which is preliminary data.</text>
</comment>